<dbReference type="InterPro" id="IPR002146">
    <property type="entry name" value="ATP_synth_b/b'su_bac/chlpt"/>
</dbReference>
<evidence type="ECO:0000256" key="8">
    <source>
        <dbReference type="ARBA" id="ARBA00023136"/>
    </source>
</evidence>
<dbReference type="GO" id="GO:0046933">
    <property type="term" value="F:proton-transporting ATP synthase activity, rotational mechanism"/>
    <property type="evidence" value="ECO:0007669"/>
    <property type="project" value="UniProtKB-UniRule"/>
</dbReference>
<keyword evidence="6 13" id="KW-1133">Transmembrane helix</keyword>
<dbReference type="Proteomes" id="UP000283786">
    <property type="component" value="Chromosome"/>
</dbReference>
<dbReference type="PANTHER" id="PTHR33445:SF1">
    <property type="entry name" value="ATP SYNTHASE SUBUNIT B"/>
    <property type="match status" value="1"/>
</dbReference>
<evidence type="ECO:0000256" key="12">
    <source>
        <dbReference type="ARBA" id="ARBA00037847"/>
    </source>
</evidence>
<evidence type="ECO:0000256" key="7">
    <source>
        <dbReference type="ARBA" id="ARBA00023065"/>
    </source>
</evidence>
<evidence type="ECO:0000313" key="16">
    <source>
        <dbReference type="Proteomes" id="UP000283786"/>
    </source>
</evidence>
<feature type="transmembrane region" description="Helical" evidence="13">
    <location>
        <begin position="37"/>
        <end position="56"/>
    </location>
</feature>
<dbReference type="KEGG" id="palw:PSAL_022940"/>
<evidence type="ECO:0000256" key="13">
    <source>
        <dbReference type="HAMAP-Rule" id="MF_01398"/>
    </source>
</evidence>
<comment type="subunit">
    <text evidence="13">F-type ATPases have 2 components, F(1) - the catalytic core - and F(0) - the membrane proton channel. F(1) has five subunits: alpha(3), beta(3), gamma(1), delta(1), epsilon(1). F(0) has three main subunits: a(1), b(2) and c(10-14). The alpha and beta chains form an alternating ring which encloses part of the gamma chain. F(1) is attached to F(0) by a central stalk formed by the gamma and epsilon chains, while a peripheral stalk is formed by the delta and b chains.</text>
</comment>
<keyword evidence="9 13" id="KW-0066">ATP synthesis</keyword>
<organism evidence="15 16">
    <name type="scientific">Pseudooceanicola algae</name>
    <dbReference type="NCBI Taxonomy" id="1537215"/>
    <lineage>
        <taxon>Bacteria</taxon>
        <taxon>Pseudomonadati</taxon>
        <taxon>Pseudomonadota</taxon>
        <taxon>Alphaproteobacteria</taxon>
        <taxon>Rhodobacterales</taxon>
        <taxon>Paracoccaceae</taxon>
        <taxon>Pseudooceanicola</taxon>
    </lineage>
</organism>
<dbReference type="OrthoDB" id="9805716at2"/>
<comment type="subcellular location">
    <subcellularLocation>
        <location evidence="13">Cell membrane</location>
        <topology evidence="13">Single-pass membrane protein</topology>
    </subcellularLocation>
    <subcellularLocation>
        <location evidence="12">Endomembrane system</location>
        <topology evidence="12">Single-pass membrane protein</topology>
    </subcellularLocation>
</comment>
<accession>A0A418SDF3</accession>
<keyword evidence="7 13" id="KW-0406">Ion transport</keyword>
<dbReference type="InterPro" id="IPR050059">
    <property type="entry name" value="ATP_synthase_B_chain"/>
</dbReference>
<dbReference type="EMBL" id="CP060436">
    <property type="protein sequence ID" value="QPM91051.1"/>
    <property type="molecule type" value="Genomic_DNA"/>
</dbReference>
<evidence type="ECO:0000256" key="1">
    <source>
        <dbReference type="ARBA" id="ARBA00005513"/>
    </source>
</evidence>
<keyword evidence="4 13" id="KW-0812">Transmembrane</keyword>
<evidence type="ECO:0000256" key="6">
    <source>
        <dbReference type="ARBA" id="ARBA00022989"/>
    </source>
</evidence>
<dbReference type="GO" id="GO:0005886">
    <property type="term" value="C:plasma membrane"/>
    <property type="evidence" value="ECO:0007669"/>
    <property type="project" value="UniProtKB-SubCell"/>
</dbReference>
<dbReference type="PANTHER" id="PTHR33445">
    <property type="entry name" value="ATP SYNTHASE SUBUNIT B', CHLOROPLASTIC"/>
    <property type="match status" value="1"/>
</dbReference>
<evidence type="ECO:0000256" key="4">
    <source>
        <dbReference type="ARBA" id="ARBA00022692"/>
    </source>
</evidence>
<dbReference type="GO" id="GO:0012505">
    <property type="term" value="C:endomembrane system"/>
    <property type="evidence" value="ECO:0007669"/>
    <property type="project" value="UniProtKB-SubCell"/>
</dbReference>
<keyword evidence="3 13" id="KW-0138">CF(0)</keyword>
<name>A0A418SDF3_9RHOB</name>
<evidence type="ECO:0000256" key="2">
    <source>
        <dbReference type="ARBA" id="ARBA00022448"/>
    </source>
</evidence>
<dbReference type="HAMAP" id="MF_01398">
    <property type="entry name" value="ATP_synth_b_bprime"/>
    <property type="match status" value="1"/>
</dbReference>
<keyword evidence="2 13" id="KW-0813">Transport</keyword>
<dbReference type="NCBIfam" id="NF009988">
    <property type="entry name" value="PRK13454.1"/>
    <property type="match status" value="1"/>
</dbReference>
<dbReference type="AlphaFoldDB" id="A0A418SDF3"/>
<keyword evidence="5 13" id="KW-0375">Hydrogen ion transport</keyword>
<proteinExistence type="inferred from homology"/>
<keyword evidence="13" id="KW-1003">Cell membrane</keyword>
<keyword evidence="8 13" id="KW-0472">Membrane</keyword>
<dbReference type="GO" id="GO:0046961">
    <property type="term" value="F:proton-transporting ATPase activity, rotational mechanism"/>
    <property type="evidence" value="ECO:0007669"/>
    <property type="project" value="TreeGrafter"/>
</dbReference>
<comment type="function">
    <text evidence="11">Component of the F(0) channel, it forms part of the peripheral stalk, linking F(1) to F(0). The b'-subunit is a diverged and duplicated form of b found in plants and photosynthetic bacteria.</text>
</comment>
<evidence type="ECO:0000256" key="9">
    <source>
        <dbReference type="ARBA" id="ARBA00023310"/>
    </source>
</evidence>
<protein>
    <recommendedName>
        <fullName evidence="13">ATP synthase subunit b</fullName>
    </recommendedName>
    <alternativeName>
        <fullName evidence="13">ATP synthase F(0) sector subunit b</fullName>
    </alternativeName>
    <alternativeName>
        <fullName evidence="13">ATPase subunit I</fullName>
    </alternativeName>
    <alternativeName>
        <fullName evidence="13">F-type ATPase subunit b</fullName>
        <shortName evidence="13">F-ATPase subunit b</shortName>
    </alternativeName>
</protein>
<evidence type="ECO:0000256" key="10">
    <source>
        <dbReference type="ARBA" id="ARBA00025198"/>
    </source>
</evidence>
<dbReference type="RefSeq" id="WP_119840274.1">
    <property type="nucleotide sequence ID" value="NZ_CP060436.1"/>
</dbReference>
<comment type="similarity">
    <text evidence="1 13 14">Belongs to the ATPase B chain family.</text>
</comment>
<keyword evidence="16" id="KW-1185">Reference proteome</keyword>
<dbReference type="GO" id="GO:0045259">
    <property type="term" value="C:proton-transporting ATP synthase complex"/>
    <property type="evidence" value="ECO:0007669"/>
    <property type="project" value="UniProtKB-KW"/>
</dbReference>
<comment type="function">
    <text evidence="10 13">F(1)F(0) ATP synthase produces ATP from ADP in the presence of a proton or sodium gradient. F-type ATPases consist of two structural domains, F(1) containing the extramembraneous catalytic core and F(0) containing the membrane proton channel, linked together by a central stalk and a peripheral stalk. During catalysis, ATP synthesis in the catalytic domain of F(1) is coupled via a rotary mechanism of the central stalk subunits to proton translocation.</text>
</comment>
<reference evidence="15 16" key="1">
    <citation type="submission" date="2020-08" db="EMBL/GenBank/DDBJ databases">
        <title>Genome sequence of Rhodobacteraceae bacterium Lw-13e.</title>
        <authorList>
            <person name="Poehlein A."/>
            <person name="Wolter L."/>
            <person name="Daniel R."/>
            <person name="Brinkhoff T."/>
        </authorList>
    </citation>
    <scope>NUCLEOTIDE SEQUENCE [LARGE SCALE GENOMIC DNA]</scope>
    <source>
        <strain evidence="15 16">Lw-13e</strain>
    </source>
</reference>
<evidence type="ECO:0000256" key="11">
    <source>
        <dbReference type="ARBA" id="ARBA00025614"/>
    </source>
</evidence>
<sequence length="184" mass="19002">MATETHDAAGHAAEAAGHAAESAGMPQLDFSTWGNQIFWLIITLVVMYLILSRVALPRLGAVLADRAGTIANDIAQAEELKQKAQEAEAAYDKALADARSEAAKIVEATRAEIKADLDVAIAAADTQIAAKVTEGEAAIAEIRSGALEAAETVAKDTAAEIVAALGFSTDGAEVDAVVTDRMKG</sequence>
<evidence type="ECO:0000256" key="3">
    <source>
        <dbReference type="ARBA" id="ARBA00022547"/>
    </source>
</evidence>
<evidence type="ECO:0000313" key="15">
    <source>
        <dbReference type="EMBL" id="QPM91051.1"/>
    </source>
</evidence>
<evidence type="ECO:0000256" key="5">
    <source>
        <dbReference type="ARBA" id="ARBA00022781"/>
    </source>
</evidence>
<evidence type="ECO:0000256" key="14">
    <source>
        <dbReference type="RuleBase" id="RU003848"/>
    </source>
</evidence>
<gene>
    <name evidence="15" type="primary">atpG_1</name>
    <name evidence="13" type="synonym">atpF</name>
    <name evidence="15" type="ORF">PSAL_022940</name>
</gene>
<dbReference type="CDD" id="cd06503">
    <property type="entry name" value="ATP-synt_Fo_b"/>
    <property type="match status" value="1"/>
</dbReference>
<dbReference type="Pfam" id="PF00430">
    <property type="entry name" value="ATP-synt_B"/>
    <property type="match status" value="1"/>
</dbReference>